<protein>
    <submittedName>
        <fullName evidence="3">Uncharacterized protein</fullName>
    </submittedName>
</protein>
<feature type="compositionally biased region" description="Polar residues" evidence="1">
    <location>
        <begin position="352"/>
        <end position="362"/>
    </location>
</feature>
<keyword evidence="2" id="KW-1133">Transmembrane helix</keyword>
<evidence type="ECO:0000256" key="1">
    <source>
        <dbReference type="SAM" id="MobiDB-lite"/>
    </source>
</evidence>
<feature type="region of interest" description="Disordered" evidence="1">
    <location>
        <begin position="1"/>
        <end position="20"/>
    </location>
</feature>
<keyword evidence="2" id="KW-0812">Transmembrane</keyword>
<dbReference type="AlphaFoldDB" id="A0A9P3HA54"/>
<evidence type="ECO:0000256" key="2">
    <source>
        <dbReference type="SAM" id="Phobius"/>
    </source>
</evidence>
<evidence type="ECO:0000313" key="3">
    <source>
        <dbReference type="EMBL" id="GJJ72588.1"/>
    </source>
</evidence>
<accession>A0A9P3HA54</accession>
<organism evidence="3 4">
    <name type="scientific">Entomortierella parvispora</name>
    <dbReference type="NCBI Taxonomy" id="205924"/>
    <lineage>
        <taxon>Eukaryota</taxon>
        <taxon>Fungi</taxon>
        <taxon>Fungi incertae sedis</taxon>
        <taxon>Mucoromycota</taxon>
        <taxon>Mortierellomycotina</taxon>
        <taxon>Mortierellomycetes</taxon>
        <taxon>Mortierellales</taxon>
        <taxon>Mortierellaceae</taxon>
        <taxon>Entomortierella</taxon>
    </lineage>
</organism>
<name>A0A9P3HA54_9FUNG</name>
<feature type="region of interest" description="Disordered" evidence="1">
    <location>
        <begin position="165"/>
        <end position="189"/>
    </location>
</feature>
<sequence>MSPTSSLPSPTTTGSTKNSGRMLSRFTKMAALACLATLGCMPQPGMADIYCTQKGSDTFRVGSTVKFGWNDTGAYPIDTFRLDLYCIENDKFMETITTLNATGSVSPQTWVVNQTIMTQASSCPSNQYRGQFDWNYTDPTTGVLASGSANCKAMLLVGPGVVPPVGGGGTVNPDPSEQPPDDPDTTGPIEITDKTKKVVIGVGCAVGALVLAGFVGFYYIRYSNKRAVQAQVSKKLREPLNSSPYGGAGAGGSSLAVGASGARYNELSSVTASVAGYSPVQPHQQAQQQLQMAELNSHRPYSDNDSGSNSSRPQTPIAAAHNSQFGHMSSSPSGASLSRPSSLLPSVAANQDRPTSLLTSSFTPPPEPRPNMTYQQRQQQEAEYEQQRLFQEHQFQQQQQQMQQQQQQNYTSYQY</sequence>
<evidence type="ECO:0000313" key="4">
    <source>
        <dbReference type="Proteomes" id="UP000827284"/>
    </source>
</evidence>
<comment type="caution">
    <text evidence="3">The sequence shown here is derived from an EMBL/GenBank/DDBJ whole genome shotgun (WGS) entry which is preliminary data.</text>
</comment>
<reference evidence="3" key="1">
    <citation type="submission" date="2021-11" db="EMBL/GenBank/DDBJ databases">
        <authorList>
            <person name="Herlambang A."/>
            <person name="Guo Y."/>
            <person name="Takashima Y."/>
            <person name="Nishizawa T."/>
        </authorList>
    </citation>
    <scope>NUCLEOTIDE SEQUENCE</scope>
    <source>
        <strain evidence="3">E1425</strain>
    </source>
</reference>
<dbReference type="Proteomes" id="UP000827284">
    <property type="component" value="Unassembled WGS sequence"/>
</dbReference>
<proteinExistence type="predicted"/>
<gene>
    <name evidence="3" type="ORF">EMPS_04946</name>
</gene>
<dbReference type="EMBL" id="BQFW01000007">
    <property type="protein sequence ID" value="GJJ72588.1"/>
    <property type="molecule type" value="Genomic_DNA"/>
</dbReference>
<reference evidence="3" key="2">
    <citation type="journal article" date="2022" name="Microbiol. Resour. Announc.">
        <title>Whole-Genome Sequence of Entomortierella parvispora E1425, a Mucoromycotan Fungus Associated with Burkholderiaceae-Related Endosymbiotic Bacteria.</title>
        <authorList>
            <person name="Herlambang A."/>
            <person name="Guo Y."/>
            <person name="Takashima Y."/>
            <person name="Narisawa K."/>
            <person name="Ohta H."/>
            <person name="Nishizawa T."/>
        </authorList>
    </citation>
    <scope>NUCLEOTIDE SEQUENCE</scope>
    <source>
        <strain evidence="3">E1425</strain>
    </source>
</reference>
<feature type="region of interest" description="Disordered" evidence="1">
    <location>
        <begin position="323"/>
        <end position="415"/>
    </location>
</feature>
<feature type="compositionally biased region" description="Low complexity" evidence="1">
    <location>
        <begin position="329"/>
        <end position="349"/>
    </location>
</feature>
<feature type="compositionally biased region" description="Low complexity" evidence="1">
    <location>
        <begin position="1"/>
        <end position="16"/>
    </location>
</feature>
<feature type="transmembrane region" description="Helical" evidence="2">
    <location>
        <begin position="198"/>
        <end position="220"/>
    </location>
</feature>
<keyword evidence="4" id="KW-1185">Reference proteome</keyword>
<dbReference type="OrthoDB" id="2443330at2759"/>
<keyword evidence="2" id="KW-0472">Membrane</keyword>
<feature type="compositionally biased region" description="Low complexity" evidence="1">
    <location>
        <begin position="374"/>
        <end position="408"/>
    </location>
</feature>